<comment type="caution">
    <text evidence="1">The sequence shown here is derived from an EMBL/GenBank/DDBJ whole genome shotgun (WGS) entry which is preliminary data.</text>
</comment>
<sequence length="87" mass="8973">MFRAATSLPPSEVLVPAIVPDGATQVYYTALGWVDPVVGNRLSSLRLIPASAYAADVPPVALVVTLAGMPVKCNPAVARSDSRGCPP</sequence>
<gene>
    <name evidence="1" type="ORF">DUPY_04950</name>
</gene>
<accession>A0A1E7X6N4</accession>
<evidence type="ECO:0000313" key="2">
    <source>
        <dbReference type="Proteomes" id="UP000175989"/>
    </source>
</evidence>
<name>A0A1E7X6N4_9BURK</name>
<proteinExistence type="predicted"/>
<dbReference type="Proteomes" id="UP000175989">
    <property type="component" value="Unassembled WGS sequence"/>
</dbReference>
<dbReference type="EMBL" id="LROM01000037">
    <property type="protein sequence ID" value="OFA08787.1"/>
    <property type="molecule type" value="Genomic_DNA"/>
</dbReference>
<dbReference type="AlphaFoldDB" id="A0A1E7X6N4"/>
<organism evidence="1 2">
    <name type="scientific">Duganella phyllosphaerae</name>
    <dbReference type="NCBI Taxonomy" id="762836"/>
    <lineage>
        <taxon>Bacteria</taxon>
        <taxon>Pseudomonadati</taxon>
        <taxon>Pseudomonadota</taxon>
        <taxon>Betaproteobacteria</taxon>
        <taxon>Burkholderiales</taxon>
        <taxon>Oxalobacteraceae</taxon>
        <taxon>Telluria group</taxon>
        <taxon>Duganella</taxon>
    </lineage>
</organism>
<protein>
    <submittedName>
        <fullName evidence="1">Uncharacterized protein</fullName>
    </submittedName>
</protein>
<reference evidence="2" key="1">
    <citation type="journal article" date="2016" name="Front. Microbiol.">
        <title>Molecular Keys to the Janthinobacterium and Duganella spp. Interaction with the Plant Pathogen Fusarium graminearum.</title>
        <authorList>
            <person name="Haack F.S."/>
            <person name="Poehlein A."/>
            <person name="Kroger C."/>
            <person name="Voigt C.A."/>
            <person name="Piepenbring M."/>
            <person name="Bode H.B."/>
            <person name="Daniel R."/>
            <person name="Schafer W."/>
            <person name="Streit W.R."/>
        </authorList>
    </citation>
    <scope>NUCLEOTIDE SEQUENCE [LARGE SCALE GENOMIC DNA]</scope>
    <source>
        <strain evidence="2">T54</strain>
    </source>
</reference>
<evidence type="ECO:0000313" key="1">
    <source>
        <dbReference type="EMBL" id="OFA08787.1"/>
    </source>
</evidence>
<keyword evidence="2" id="KW-1185">Reference proteome</keyword>